<dbReference type="InterPro" id="IPR006575">
    <property type="entry name" value="RWD_dom"/>
</dbReference>
<dbReference type="Pfam" id="PF00069">
    <property type="entry name" value="Pkinase"/>
    <property type="match status" value="2"/>
</dbReference>
<dbReference type="Gene3D" id="1.10.510.10">
    <property type="entry name" value="Transferase(Phosphotransferase) domain 1"/>
    <property type="match status" value="1"/>
</dbReference>
<dbReference type="AlphaFoldDB" id="A0A9P0AHK8"/>
<evidence type="ECO:0000256" key="1">
    <source>
        <dbReference type="ARBA" id="ARBA00012513"/>
    </source>
</evidence>
<dbReference type="EMBL" id="OU963867">
    <property type="protein sequence ID" value="CAH0391950.1"/>
    <property type="molecule type" value="Genomic_DNA"/>
</dbReference>
<comment type="catalytic activity">
    <reaction evidence="8">
        <text>L-threonyl-[protein] + ATP = O-phospho-L-threonyl-[protein] + ADP + H(+)</text>
        <dbReference type="Rhea" id="RHEA:46608"/>
        <dbReference type="Rhea" id="RHEA-COMP:11060"/>
        <dbReference type="Rhea" id="RHEA-COMP:11605"/>
        <dbReference type="ChEBI" id="CHEBI:15378"/>
        <dbReference type="ChEBI" id="CHEBI:30013"/>
        <dbReference type="ChEBI" id="CHEBI:30616"/>
        <dbReference type="ChEBI" id="CHEBI:61977"/>
        <dbReference type="ChEBI" id="CHEBI:456216"/>
        <dbReference type="EC" id="2.7.11.1"/>
    </reaction>
</comment>
<feature type="compositionally biased region" description="Polar residues" evidence="12">
    <location>
        <begin position="399"/>
        <end position="414"/>
    </location>
</feature>
<dbReference type="InterPro" id="IPR008271">
    <property type="entry name" value="Ser/Thr_kinase_AS"/>
</dbReference>
<evidence type="ECO:0000256" key="4">
    <source>
        <dbReference type="ARBA" id="ARBA00022741"/>
    </source>
</evidence>
<evidence type="ECO:0000256" key="12">
    <source>
        <dbReference type="SAM" id="MobiDB-lite"/>
    </source>
</evidence>
<dbReference type="GO" id="GO:0005829">
    <property type="term" value="C:cytosol"/>
    <property type="evidence" value="ECO:0007669"/>
    <property type="project" value="TreeGrafter"/>
</dbReference>
<dbReference type="FunFam" id="3.10.110.10:FF:000050">
    <property type="entry name" value="eIF-2-alpha kinase GCN2"/>
    <property type="match status" value="1"/>
</dbReference>
<keyword evidence="3" id="KW-0808">Transferase</keyword>
<gene>
    <name evidence="15" type="ORF">BEMITA_LOCUS10520</name>
</gene>
<dbReference type="CDD" id="cd14046">
    <property type="entry name" value="STKc_EIF2AK4_GCN2_rpt2"/>
    <property type="match status" value="1"/>
</dbReference>
<evidence type="ECO:0000256" key="3">
    <source>
        <dbReference type="ARBA" id="ARBA00022679"/>
    </source>
</evidence>
<keyword evidence="11" id="KW-0175">Coiled coil</keyword>
<evidence type="ECO:0000256" key="8">
    <source>
        <dbReference type="ARBA" id="ARBA00047899"/>
    </source>
</evidence>
<organism evidence="15 16">
    <name type="scientific">Bemisia tabaci</name>
    <name type="common">Sweetpotato whitefly</name>
    <name type="synonym">Aleurodes tabaci</name>
    <dbReference type="NCBI Taxonomy" id="7038"/>
    <lineage>
        <taxon>Eukaryota</taxon>
        <taxon>Metazoa</taxon>
        <taxon>Ecdysozoa</taxon>
        <taxon>Arthropoda</taxon>
        <taxon>Hexapoda</taxon>
        <taxon>Insecta</taxon>
        <taxon>Pterygota</taxon>
        <taxon>Neoptera</taxon>
        <taxon>Paraneoptera</taxon>
        <taxon>Hemiptera</taxon>
        <taxon>Sternorrhyncha</taxon>
        <taxon>Aleyrodoidea</taxon>
        <taxon>Aleyrodidae</taxon>
        <taxon>Aleyrodinae</taxon>
        <taxon>Bemisia</taxon>
    </lineage>
</organism>
<dbReference type="Gene3D" id="3.30.930.10">
    <property type="entry name" value="Bira Bifunctional Protein, Domain 2"/>
    <property type="match status" value="1"/>
</dbReference>
<dbReference type="PANTHER" id="PTHR11042">
    <property type="entry name" value="EUKARYOTIC TRANSLATION INITIATION FACTOR 2-ALPHA KINASE EIF2-ALPHA KINASE -RELATED"/>
    <property type="match status" value="1"/>
</dbReference>
<dbReference type="InterPro" id="IPR000719">
    <property type="entry name" value="Prot_kinase_dom"/>
</dbReference>
<dbReference type="Gene3D" id="3.30.200.20">
    <property type="entry name" value="Phosphorylase Kinase, domain 1"/>
    <property type="match status" value="1"/>
</dbReference>
<protein>
    <recommendedName>
        <fullName evidence="1">non-specific serine/threonine protein kinase</fullName>
        <ecNumber evidence="1">2.7.11.1</ecNumber>
    </recommendedName>
</protein>
<dbReference type="Gene3D" id="3.10.110.10">
    <property type="entry name" value="Ubiquitin Conjugating Enzyme"/>
    <property type="match status" value="1"/>
</dbReference>
<dbReference type="InterPro" id="IPR050339">
    <property type="entry name" value="CC_SR_Kinase"/>
</dbReference>
<feature type="region of interest" description="Disordered" evidence="12">
    <location>
        <begin position="395"/>
        <end position="419"/>
    </location>
</feature>
<dbReference type="GO" id="GO:1990625">
    <property type="term" value="P:negative regulation of cytoplasmic translational initiation in response to stress"/>
    <property type="evidence" value="ECO:0007669"/>
    <property type="project" value="TreeGrafter"/>
</dbReference>
<evidence type="ECO:0000256" key="9">
    <source>
        <dbReference type="ARBA" id="ARBA00048679"/>
    </source>
</evidence>
<name>A0A9P0AHK8_BEMTA</name>
<dbReference type="InterPro" id="IPR024435">
    <property type="entry name" value="HisRS-related_dom"/>
</dbReference>
<dbReference type="InterPro" id="IPR017441">
    <property type="entry name" value="Protein_kinase_ATP_BS"/>
</dbReference>
<dbReference type="GO" id="GO:0004694">
    <property type="term" value="F:eukaryotic translation initiation factor 2alpha kinase activity"/>
    <property type="evidence" value="ECO:0007669"/>
    <property type="project" value="UniProtKB-ARBA"/>
</dbReference>
<dbReference type="InterPro" id="IPR016135">
    <property type="entry name" value="UBQ-conjugating_enzyme/RWD"/>
</dbReference>
<dbReference type="SUPFAM" id="SSF56112">
    <property type="entry name" value="Protein kinase-like (PK-like)"/>
    <property type="match status" value="1"/>
</dbReference>
<keyword evidence="2" id="KW-0723">Serine/threonine-protein kinase</keyword>
<dbReference type="GO" id="GO:0005524">
    <property type="term" value="F:ATP binding"/>
    <property type="evidence" value="ECO:0007669"/>
    <property type="project" value="UniProtKB-UniRule"/>
</dbReference>
<keyword evidence="16" id="KW-1185">Reference proteome</keyword>
<dbReference type="Gene3D" id="3.40.50.800">
    <property type="entry name" value="Anticodon-binding domain"/>
    <property type="match status" value="1"/>
</dbReference>
<evidence type="ECO:0000256" key="2">
    <source>
        <dbReference type="ARBA" id="ARBA00022527"/>
    </source>
</evidence>
<proteinExistence type="inferred from homology"/>
<dbReference type="PROSITE" id="PS00108">
    <property type="entry name" value="PROTEIN_KINASE_ST"/>
    <property type="match status" value="1"/>
</dbReference>
<evidence type="ECO:0000256" key="5">
    <source>
        <dbReference type="ARBA" id="ARBA00022777"/>
    </source>
</evidence>
<evidence type="ECO:0000313" key="15">
    <source>
        <dbReference type="EMBL" id="CAH0391950.1"/>
    </source>
</evidence>
<dbReference type="GO" id="GO:0005634">
    <property type="term" value="C:nucleus"/>
    <property type="evidence" value="ECO:0007669"/>
    <property type="project" value="TreeGrafter"/>
</dbReference>
<reference evidence="15" key="1">
    <citation type="submission" date="2021-12" db="EMBL/GenBank/DDBJ databases">
        <authorList>
            <person name="King R."/>
        </authorList>
    </citation>
    <scope>NUCLEOTIDE SEQUENCE</scope>
</reference>
<feature type="domain" description="RWD" evidence="14">
    <location>
        <begin position="11"/>
        <end position="125"/>
    </location>
</feature>
<dbReference type="PANTHER" id="PTHR11042:SF136">
    <property type="entry name" value="EIF-2-ALPHA KINASE GCN2"/>
    <property type="match status" value="1"/>
</dbReference>
<dbReference type="InterPro" id="IPR036621">
    <property type="entry name" value="Anticodon-bd_dom_sf"/>
</dbReference>
<dbReference type="Proteomes" id="UP001152759">
    <property type="component" value="Chromosome 6"/>
</dbReference>
<dbReference type="Pfam" id="PF12745">
    <property type="entry name" value="HGTP_anticodon2"/>
    <property type="match status" value="1"/>
</dbReference>
<comment type="catalytic activity">
    <reaction evidence="9">
        <text>L-seryl-[protein] + ATP = O-phospho-L-seryl-[protein] + ADP + H(+)</text>
        <dbReference type="Rhea" id="RHEA:17989"/>
        <dbReference type="Rhea" id="RHEA-COMP:9863"/>
        <dbReference type="Rhea" id="RHEA-COMP:11604"/>
        <dbReference type="ChEBI" id="CHEBI:15378"/>
        <dbReference type="ChEBI" id="CHEBI:29999"/>
        <dbReference type="ChEBI" id="CHEBI:30616"/>
        <dbReference type="ChEBI" id="CHEBI:83421"/>
        <dbReference type="ChEBI" id="CHEBI:456216"/>
        <dbReference type="EC" id="2.7.11.1"/>
    </reaction>
</comment>
<keyword evidence="5" id="KW-0418">Kinase</keyword>
<evidence type="ECO:0000259" key="13">
    <source>
        <dbReference type="PROSITE" id="PS50011"/>
    </source>
</evidence>
<dbReference type="Pfam" id="PF13393">
    <property type="entry name" value="tRNA-synt_His"/>
    <property type="match status" value="1"/>
</dbReference>
<dbReference type="SMART" id="SM00220">
    <property type="entry name" value="S_TKc"/>
    <property type="match status" value="1"/>
</dbReference>
<dbReference type="GO" id="GO:0009893">
    <property type="term" value="P:positive regulation of metabolic process"/>
    <property type="evidence" value="ECO:0007669"/>
    <property type="project" value="UniProtKB-ARBA"/>
</dbReference>
<keyword evidence="6 10" id="KW-0067">ATP-binding</keyword>
<dbReference type="PROSITE" id="PS00107">
    <property type="entry name" value="PROTEIN_KINASE_ATP"/>
    <property type="match status" value="1"/>
</dbReference>
<dbReference type="InterPro" id="IPR041715">
    <property type="entry name" value="HisRS-like_core"/>
</dbReference>
<dbReference type="PROSITE" id="PS50908">
    <property type="entry name" value="RWD"/>
    <property type="match status" value="1"/>
</dbReference>
<dbReference type="KEGG" id="btab:109034460"/>
<sequence length="1267" mass="144805">MEETLREQQENELEALKAIFGEALHDNHEDNPSYEWKPLDVTISITPQQDSRGYNQVHAKFALHVVCSEKYPDETPELYLEQSKGLSSIQLANLRRELETIANSLCGEVVVFELVQHAQKILSQYNKPSQSFYEEMISRQKQRQEKELQLKKTEERRKEKEMQFEIQHKQEIMKRGRSLRLQDSDLEDDSDDDSFDNDKLLSNRFKEFVSFDDDNEEESIVSRSPIKKYSVPDRPKYLDLLENSNNCKIPFNLNSIPRGHVRLENEFEILDSIGKGAFGIVLKVRNKLDDCLYAIKQIELDPKNKLLNKKIMREVKLLSRLNHENVVRYFNSWIETVEESGSLEDEKKQETKEVKKGIDLVPMKELSLGWNLSEPRGNCLSSDDESSSDDDTGWISFIRGSTDSSPQDSESTASVPRVSEPVKLDSEANILNNLKQCMYIQMEYCEKSTLRNAIDQCLYQDTKRVWRLLREIVEGLMHIHQQGIIHRDLKPVNIFLDSEDHVKIGDFGLATTEILQKQPSNGPKVIYAPPATAPSPDSSYSGPVGTALYVAPELNKHCNKTTSISYNQKVDIFSLGIIFFEMCYPPIGTNMERFKILSDLRLRDCSIPADFDKPENSRQIQIIKWLLNHDPAKRPTSQELLLSEYIPPVHLADAELLDMFNHTLSNPKSKSYKYLIASCFNQKYSPAEDLTFNPTIPTSSKNFRQHYMLETVIEKVKKVFQLHGGICLQTPFFIPNSELIRSDSSVRLMTCWGGLVHAPHDLHVPFARYLAHNPIINIKRYTVDRVFRERRVFGVHPKELYECAFDIVSAAPGNLLDDAELLSIIWEIFNMFPSVFAQKTWFIRLSHTSLIHAILLHCGFEEDKHAYVIRLLSSLKPHENADEIGKIKGATEHGLKTLKGFVNSDHNLKKLKGICSSITKKENRAALLCRQAIKDLELVVKHIESLGIEMPVLIAPGLLTNASHYSGLMYQIVREYKSKEGQSVRDILASGGRYDSLIASFRQLVRCSTDISLSAAGISLSLDRFVTALLPELKTLAITDVLICSVGQNSMAQEKLSVAKDLWSAGVRCCSISESVSSLEEVQAKCSEMNVRHIVMLKESEPGSVRIRTRIKDRFQEKKVSISELVECFSRDKIESNTVIRHERAMSTSDSIHVNVTFILEEKLNTSTRRRYENQILNTISISLQKLSHKMKVEVLALNVEFDVVKFLVFIDLDNVQQSLNSIVKKFPQQKKSLLKLGDHLEEFGTKSNLIAVIFYSIVDNMFRMLL</sequence>
<dbReference type="PROSITE" id="PS50011">
    <property type="entry name" value="PROTEIN_KINASE_DOM"/>
    <property type="match status" value="1"/>
</dbReference>
<comment type="similarity">
    <text evidence="7">Belongs to the protein kinase superfamily. Ser/Thr protein kinase family. GCN2 subfamily.</text>
</comment>
<dbReference type="InterPro" id="IPR045864">
    <property type="entry name" value="aa-tRNA-synth_II/BPL/LPL"/>
</dbReference>
<dbReference type="CDD" id="cd23823">
    <property type="entry name" value="RWD_GCN2"/>
    <property type="match status" value="1"/>
</dbReference>
<keyword evidence="4 10" id="KW-0547">Nucleotide-binding</keyword>
<evidence type="ECO:0000256" key="7">
    <source>
        <dbReference type="ARBA" id="ARBA00037982"/>
    </source>
</evidence>
<feature type="binding site" evidence="10">
    <location>
        <position position="296"/>
    </location>
    <ligand>
        <name>ATP</name>
        <dbReference type="ChEBI" id="CHEBI:30616"/>
    </ligand>
</feature>
<evidence type="ECO:0000256" key="6">
    <source>
        <dbReference type="ARBA" id="ARBA00022840"/>
    </source>
</evidence>
<feature type="coiled-coil region" evidence="11">
    <location>
        <begin position="136"/>
        <end position="170"/>
    </location>
</feature>
<evidence type="ECO:0000259" key="14">
    <source>
        <dbReference type="PROSITE" id="PS50908"/>
    </source>
</evidence>
<evidence type="ECO:0000313" key="16">
    <source>
        <dbReference type="Proteomes" id="UP001152759"/>
    </source>
</evidence>
<evidence type="ECO:0000256" key="10">
    <source>
        <dbReference type="PROSITE-ProRule" id="PRU10141"/>
    </source>
</evidence>
<accession>A0A9P0AHK8</accession>
<dbReference type="SUPFAM" id="SSF54495">
    <property type="entry name" value="UBC-like"/>
    <property type="match status" value="1"/>
</dbReference>
<dbReference type="GO" id="GO:0007165">
    <property type="term" value="P:signal transduction"/>
    <property type="evidence" value="ECO:0007669"/>
    <property type="project" value="UniProtKB-ARBA"/>
</dbReference>
<dbReference type="SMART" id="SM00591">
    <property type="entry name" value="RWD"/>
    <property type="match status" value="1"/>
</dbReference>
<dbReference type="SUPFAM" id="SSF55681">
    <property type="entry name" value="Class II aaRS and biotin synthetases"/>
    <property type="match status" value="1"/>
</dbReference>
<dbReference type="EC" id="2.7.11.1" evidence="1"/>
<feature type="domain" description="Protein kinase" evidence="13">
    <location>
        <begin position="267"/>
        <end position="646"/>
    </location>
</feature>
<dbReference type="Pfam" id="PF05773">
    <property type="entry name" value="RWD"/>
    <property type="match status" value="1"/>
</dbReference>
<evidence type="ECO:0000256" key="11">
    <source>
        <dbReference type="SAM" id="Coils"/>
    </source>
</evidence>
<dbReference type="InterPro" id="IPR011009">
    <property type="entry name" value="Kinase-like_dom_sf"/>
</dbReference>